<protein>
    <submittedName>
        <fullName evidence="1">Uncharacterized protein</fullName>
    </submittedName>
</protein>
<dbReference type="EMBL" id="RWGY01000002">
    <property type="protein sequence ID" value="TVU50466.1"/>
    <property type="molecule type" value="Genomic_DNA"/>
</dbReference>
<dbReference type="Gramene" id="TVU50466">
    <property type="protein sequence ID" value="TVU50466"/>
    <property type="gene ID" value="EJB05_01838"/>
</dbReference>
<keyword evidence="2" id="KW-1185">Reference proteome</keyword>
<dbReference type="AlphaFoldDB" id="A0A5J9WR91"/>
<gene>
    <name evidence="1" type="ORF">EJB05_01838</name>
</gene>
<proteinExistence type="predicted"/>
<sequence length="86" mass="9802">MTYNLREVEKAKVTYNLEGWTVGDVAVDSEAPVLSDSIADTNANTTIQMVETFIQNIYPYRIRMLFSEIPDFSSIKPMHASLERDL</sequence>
<reference evidence="1 2" key="1">
    <citation type="journal article" date="2019" name="Sci. Rep.">
        <title>A high-quality genome of Eragrostis curvula grass provides insights into Poaceae evolution and supports new strategies to enhance forage quality.</title>
        <authorList>
            <person name="Carballo J."/>
            <person name="Santos B.A.C.M."/>
            <person name="Zappacosta D."/>
            <person name="Garbus I."/>
            <person name="Selva J.P."/>
            <person name="Gallo C.A."/>
            <person name="Diaz A."/>
            <person name="Albertini E."/>
            <person name="Caccamo M."/>
            <person name="Echenique V."/>
        </authorList>
    </citation>
    <scope>NUCLEOTIDE SEQUENCE [LARGE SCALE GENOMIC DNA]</scope>
    <source>
        <strain evidence="2">cv. Victoria</strain>
        <tissue evidence="1">Leaf</tissue>
    </source>
</reference>
<feature type="non-terminal residue" evidence="1">
    <location>
        <position position="1"/>
    </location>
</feature>
<accession>A0A5J9WR91</accession>
<organism evidence="1 2">
    <name type="scientific">Eragrostis curvula</name>
    <name type="common">weeping love grass</name>
    <dbReference type="NCBI Taxonomy" id="38414"/>
    <lineage>
        <taxon>Eukaryota</taxon>
        <taxon>Viridiplantae</taxon>
        <taxon>Streptophyta</taxon>
        <taxon>Embryophyta</taxon>
        <taxon>Tracheophyta</taxon>
        <taxon>Spermatophyta</taxon>
        <taxon>Magnoliopsida</taxon>
        <taxon>Liliopsida</taxon>
        <taxon>Poales</taxon>
        <taxon>Poaceae</taxon>
        <taxon>PACMAD clade</taxon>
        <taxon>Chloridoideae</taxon>
        <taxon>Eragrostideae</taxon>
        <taxon>Eragrostidinae</taxon>
        <taxon>Eragrostis</taxon>
    </lineage>
</organism>
<comment type="caution">
    <text evidence="1">The sequence shown here is derived from an EMBL/GenBank/DDBJ whole genome shotgun (WGS) entry which is preliminary data.</text>
</comment>
<evidence type="ECO:0000313" key="1">
    <source>
        <dbReference type="EMBL" id="TVU50466.1"/>
    </source>
</evidence>
<dbReference type="Proteomes" id="UP000324897">
    <property type="component" value="Chromosome 6"/>
</dbReference>
<name>A0A5J9WR91_9POAL</name>
<evidence type="ECO:0000313" key="2">
    <source>
        <dbReference type="Proteomes" id="UP000324897"/>
    </source>
</evidence>